<dbReference type="InterPro" id="IPR006094">
    <property type="entry name" value="Oxid_FAD_bind_N"/>
</dbReference>
<protein>
    <submittedName>
        <fullName evidence="6">FAD-binding oxidoreductase</fullName>
    </submittedName>
</protein>
<dbReference type="RefSeq" id="WP_379882605.1">
    <property type="nucleotide sequence ID" value="NZ_JBHPON010000002.1"/>
</dbReference>
<dbReference type="PANTHER" id="PTHR11748:SF114">
    <property type="entry name" value="ARYL-ALCOHOL OXIDASE VANILLYL-ALCOHOL OXIDASE (AFU_ORTHOLOGUE AFUA_3G09500)-RELATED"/>
    <property type="match status" value="1"/>
</dbReference>
<evidence type="ECO:0000256" key="3">
    <source>
        <dbReference type="ARBA" id="ARBA00022827"/>
    </source>
</evidence>
<dbReference type="InterPro" id="IPR016166">
    <property type="entry name" value="FAD-bd_PCMH"/>
</dbReference>
<evidence type="ECO:0000313" key="6">
    <source>
        <dbReference type="EMBL" id="MFC6036165.1"/>
    </source>
</evidence>
<sequence>MAEPQFPPSVDAASAAQAIKAFEAALGADAVFFDDLDRDAYRDKFAIDDTKHIPLGAIAPGGAEEVQAAVRIANDYKIPLWPISRGKNLGYGASAPQLSGSVVLDLSRMRKIEIDEENGVALLEPGVGFYDLYDYLQANKIKLWMSVPGNSWGSVVGNALDRGVGYTTYGDHAAQIHGLEVVLPDGELVRTGMGAMEGSPNWNIHPYGFGPGWDQMFCQSNFGVVTKMGLWMMPEPESVYGLDMEFPEENDLEWVVDLLAKFRREKLVQQAPSIGSWLRGAAVLTTRSEWQDDKGPLTDATVAAIRERFNIGWWSANIRFYGYEGVNAAAAKTVKDAFNGRKLQSIKETAWRQGEPLEKSAWVGVPITFPLQNANWHGGRGGHVGYSPALPANGRRALDQFKRTKALYDEYGLDYHGSFALGERHITNVNQVLFDKDNPDMMGRVDGFFRALVADAWKQGYGEYRTHLDYMDLVASTFDFNDYALLRLNEKVKNALDPNGVIAPGKSGIWPARLAGERKQ</sequence>
<keyword evidence="3" id="KW-0274">FAD</keyword>
<feature type="domain" description="FAD-binding PCMH-type" evidence="5">
    <location>
        <begin position="50"/>
        <end position="235"/>
    </location>
</feature>
<dbReference type="PROSITE" id="PS51387">
    <property type="entry name" value="FAD_PCMH"/>
    <property type="match status" value="1"/>
</dbReference>
<dbReference type="InterPro" id="IPR036318">
    <property type="entry name" value="FAD-bd_PCMH-like_sf"/>
</dbReference>
<name>A0ABW1KXQ5_9PROT</name>
<dbReference type="InterPro" id="IPR016164">
    <property type="entry name" value="FAD-linked_Oxase-like_C"/>
</dbReference>
<dbReference type="Pfam" id="PF01565">
    <property type="entry name" value="FAD_binding_4"/>
    <property type="match status" value="1"/>
</dbReference>
<dbReference type="InterPro" id="IPR016167">
    <property type="entry name" value="FAD-bd_PCMH_sub1"/>
</dbReference>
<evidence type="ECO:0000256" key="4">
    <source>
        <dbReference type="ARBA" id="ARBA00023002"/>
    </source>
</evidence>
<keyword evidence="7" id="KW-1185">Reference proteome</keyword>
<accession>A0ABW1KXQ5</accession>
<dbReference type="InterPro" id="IPR016169">
    <property type="entry name" value="FAD-bd_PCMH_sub2"/>
</dbReference>
<dbReference type="Proteomes" id="UP001596116">
    <property type="component" value="Unassembled WGS sequence"/>
</dbReference>
<dbReference type="InterPro" id="IPR004113">
    <property type="entry name" value="FAD-bd_oxidored_4_C"/>
</dbReference>
<evidence type="ECO:0000259" key="5">
    <source>
        <dbReference type="PROSITE" id="PS51387"/>
    </source>
</evidence>
<dbReference type="SUPFAM" id="SSF56176">
    <property type="entry name" value="FAD-binding/transporter-associated domain-like"/>
    <property type="match status" value="1"/>
</dbReference>
<dbReference type="Pfam" id="PF02913">
    <property type="entry name" value="FAD-oxidase_C"/>
    <property type="match status" value="1"/>
</dbReference>
<dbReference type="InterPro" id="IPR016170">
    <property type="entry name" value="Cytok_DH_C_sf"/>
</dbReference>
<dbReference type="PANTHER" id="PTHR11748">
    <property type="entry name" value="D-LACTATE DEHYDROGENASE"/>
    <property type="match status" value="1"/>
</dbReference>
<dbReference type="InterPro" id="IPR016171">
    <property type="entry name" value="Vanillyl_alc_oxidase_C-sub2"/>
</dbReference>
<organism evidence="6 7">
    <name type="scientific">Hyphococcus aureus</name>
    <dbReference type="NCBI Taxonomy" id="2666033"/>
    <lineage>
        <taxon>Bacteria</taxon>
        <taxon>Pseudomonadati</taxon>
        <taxon>Pseudomonadota</taxon>
        <taxon>Alphaproteobacteria</taxon>
        <taxon>Parvularculales</taxon>
        <taxon>Parvularculaceae</taxon>
        <taxon>Hyphococcus</taxon>
    </lineage>
</organism>
<gene>
    <name evidence="6" type="ORF">ACFMB1_11465</name>
</gene>
<proteinExistence type="predicted"/>
<keyword evidence="2" id="KW-0285">Flavoprotein</keyword>
<dbReference type="SUPFAM" id="SSF55103">
    <property type="entry name" value="FAD-linked oxidases, C-terminal domain"/>
    <property type="match status" value="1"/>
</dbReference>
<comment type="cofactor">
    <cofactor evidence="1">
        <name>FAD</name>
        <dbReference type="ChEBI" id="CHEBI:57692"/>
    </cofactor>
</comment>
<dbReference type="Gene3D" id="3.30.43.10">
    <property type="entry name" value="Uridine Diphospho-n-acetylenolpyruvylglucosamine Reductase, domain 2"/>
    <property type="match status" value="1"/>
</dbReference>
<evidence type="ECO:0000256" key="2">
    <source>
        <dbReference type="ARBA" id="ARBA00022630"/>
    </source>
</evidence>
<reference evidence="6 7" key="1">
    <citation type="submission" date="2024-09" db="EMBL/GenBank/DDBJ databases">
        <authorList>
            <person name="Zhang Z.-H."/>
        </authorList>
    </citation>
    <scope>NUCLEOTIDE SEQUENCE [LARGE SCALE GENOMIC DNA]</scope>
    <source>
        <strain evidence="6 7">HHTR114</strain>
    </source>
</reference>
<evidence type="ECO:0000256" key="1">
    <source>
        <dbReference type="ARBA" id="ARBA00001974"/>
    </source>
</evidence>
<comment type="caution">
    <text evidence="6">The sequence shown here is derived from an EMBL/GenBank/DDBJ whole genome shotgun (WGS) entry which is preliminary data.</text>
</comment>
<dbReference type="EMBL" id="JBHPON010000002">
    <property type="protein sequence ID" value="MFC6036165.1"/>
    <property type="molecule type" value="Genomic_DNA"/>
</dbReference>
<keyword evidence="4" id="KW-0560">Oxidoreductase</keyword>
<dbReference type="Gene3D" id="3.40.462.10">
    <property type="entry name" value="FAD-linked oxidases, C-terminal domain"/>
    <property type="match status" value="1"/>
</dbReference>
<dbReference type="Gene3D" id="3.30.465.10">
    <property type="match status" value="1"/>
</dbReference>
<evidence type="ECO:0000313" key="7">
    <source>
        <dbReference type="Proteomes" id="UP001596116"/>
    </source>
</evidence>
<dbReference type="Gene3D" id="1.10.45.10">
    <property type="entry name" value="Vanillyl-alcohol Oxidase, Chain A, domain 4"/>
    <property type="match status" value="1"/>
</dbReference>